<accession>A0A0F9R263</accession>
<proteinExistence type="predicted"/>
<feature type="domain" description="AMP-dependent synthetase/ligase" evidence="1">
    <location>
        <begin position="94"/>
        <end position="312"/>
    </location>
</feature>
<organism evidence="2">
    <name type="scientific">marine sediment metagenome</name>
    <dbReference type="NCBI Taxonomy" id="412755"/>
    <lineage>
        <taxon>unclassified sequences</taxon>
        <taxon>metagenomes</taxon>
        <taxon>ecological metagenomes</taxon>
    </lineage>
</organism>
<dbReference type="InterPro" id="IPR020845">
    <property type="entry name" value="AMP-binding_CS"/>
</dbReference>
<dbReference type="PANTHER" id="PTHR42921">
    <property type="entry name" value="ACETOACETYL-COA SYNTHETASE"/>
    <property type="match status" value="1"/>
</dbReference>
<dbReference type="Gene3D" id="3.40.50.12780">
    <property type="entry name" value="N-terminal domain of ligase-like"/>
    <property type="match status" value="1"/>
</dbReference>
<dbReference type="PROSITE" id="PS00455">
    <property type="entry name" value="AMP_BINDING"/>
    <property type="match status" value="1"/>
</dbReference>
<protein>
    <recommendedName>
        <fullName evidence="1">AMP-dependent synthetase/ligase domain-containing protein</fullName>
    </recommendedName>
</protein>
<dbReference type="Pfam" id="PF00501">
    <property type="entry name" value="AMP-binding"/>
    <property type="match status" value="1"/>
</dbReference>
<dbReference type="AlphaFoldDB" id="A0A0F9R263"/>
<dbReference type="InterPro" id="IPR000873">
    <property type="entry name" value="AMP-dep_synth/lig_dom"/>
</dbReference>
<gene>
    <name evidence="2" type="ORF">LCGC14_0946280</name>
</gene>
<dbReference type="SUPFAM" id="SSF56801">
    <property type="entry name" value="Acetyl-CoA synthetase-like"/>
    <property type="match status" value="1"/>
</dbReference>
<reference evidence="2" key="1">
    <citation type="journal article" date="2015" name="Nature">
        <title>Complex archaea that bridge the gap between prokaryotes and eukaryotes.</title>
        <authorList>
            <person name="Spang A."/>
            <person name="Saw J.H."/>
            <person name="Jorgensen S.L."/>
            <person name="Zaremba-Niedzwiedzka K."/>
            <person name="Martijn J."/>
            <person name="Lind A.E."/>
            <person name="van Eijk R."/>
            <person name="Schleper C."/>
            <person name="Guy L."/>
            <person name="Ettema T.J."/>
        </authorList>
    </citation>
    <scope>NUCLEOTIDE SEQUENCE</scope>
</reference>
<comment type="caution">
    <text evidence="2">The sequence shown here is derived from an EMBL/GenBank/DDBJ whole genome shotgun (WGS) entry which is preliminary data.</text>
</comment>
<dbReference type="EMBL" id="LAZR01003340">
    <property type="protein sequence ID" value="KKN19381.1"/>
    <property type="molecule type" value="Genomic_DNA"/>
</dbReference>
<name>A0A0F9R263_9ZZZZ</name>
<evidence type="ECO:0000313" key="2">
    <source>
        <dbReference type="EMBL" id="KKN19381.1"/>
    </source>
</evidence>
<dbReference type="PANTHER" id="PTHR42921:SF1">
    <property type="entry name" value="ACETOACETYL-COA SYNTHETASE"/>
    <property type="match status" value="1"/>
</dbReference>
<sequence length="323" mass="36660">MSDIRKKLWEPSVEWIRNAEATRFIELVNKEYGKNITGGKELYKWSIDNIEEFWSVMWDFGGIVATKKYEKVVEDLSVFPGTKWFVGSRFNFAENMLKYKDDQLAFIFQGEDKKTARMTYAELNKQVARLVKSLREIGVKVGDRVVSYIPNLIETAIAMLAATAIGATWASCGAELQSNAVIDRFGQIKPKVLFTVDGYYYRDKKFLIIPNAKEVVEAIPSIEKVIIVNYVSDDKADISTIPNAIHWDDFISKEEAPGIEFEQLPFDHPVYIMFSSGTTGKPKCMVQGAGGVLINHLKELILSTDLKRNDVINYITAPSWMLV</sequence>
<dbReference type="GO" id="GO:0030729">
    <property type="term" value="F:acetoacetate-CoA ligase activity"/>
    <property type="evidence" value="ECO:0007669"/>
    <property type="project" value="TreeGrafter"/>
</dbReference>
<evidence type="ECO:0000259" key="1">
    <source>
        <dbReference type="Pfam" id="PF00501"/>
    </source>
</evidence>
<dbReference type="InterPro" id="IPR042099">
    <property type="entry name" value="ANL_N_sf"/>
</dbReference>